<dbReference type="EMBL" id="JATN01000026">
    <property type="protein sequence ID" value="EUC67770.1"/>
    <property type="molecule type" value="Genomic_DNA"/>
</dbReference>
<dbReference type="AlphaFoldDB" id="X8JV54"/>
<dbReference type="Proteomes" id="UP000030108">
    <property type="component" value="Unassembled WGS sequence"/>
</dbReference>
<evidence type="ECO:0000256" key="1">
    <source>
        <dbReference type="SAM" id="MobiDB-lite"/>
    </source>
</evidence>
<comment type="caution">
    <text evidence="2">The sequence shown here is derived from an EMBL/GenBank/DDBJ whole genome shotgun (WGS) entry which is preliminary data.</text>
</comment>
<reference evidence="3" key="1">
    <citation type="journal article" date="2014" name="Genome Announc.">
        <title>Draft genome sequence of the plant-pathogenic soil fungus Rhizoctonia solani anastomosis group 3 strain Rhs1AP.</title>
        <authorList>
            <person name="Cubeta M.A."/>
            <person name="Thomas E."/>
            <person name="Dean R.A."/>
            <person name="Jabaji S."/>
            <person name="Neate S.M."/>
            <person name="Tavantzis S."/>
            <person name="Toda T."/>
            <person name="Vilgalys R."/>
            <person name="Bharathan N."/>
            <person name="Fedorova-Abrams N."/>
            <person name="Pakala S.B."/>
            <person name="Pakala S.M."/>
            <person name="Zafar N."/>
            <person name="Joardar V."/>
            <person name="Losada L."/>
            <person name="Nierman W.C."/>
        </authorList>
    </citation>
    <scope>NUCLEOTIDE SEQUENCE [LARGE SCALE GENOMIC DNA]</scope>
    <source>
        <strain evidence="3">AG-3</strain>
    </source>
</reference>
<sequence length="667" mass="76120">MDKTLSPEDQWKEAVFRKHWAQFLAALLTATKGKDGGRVRVNTFNQWCTDLIWLVGRHLINEEGQHIGTKVLTEGKLYADFRNTAARLTIQFDLNRIPGPRLWIGQLELLLIYQSAIRKSEKYGRASALQTILATSLVFHIGARVGSLGWSHIRYLEEEKYMKCQDVRIERMDYGVWDAEVTVLNRKGWNKASDSARPITYRLSAVTKTHNLFFDTPSLLLLHLFHRESVEDAAADANPEGTEVVDKPEEPAPKTTKEGKKKGVRGDPLVTLNAEQTAEVELREQIKQASDVRTAAKRKLMRQARNKVTAAEKLAEEKTPRVHFGAEVQKARAHAEEMAKVPNFGENLLSKECRDLLSTAAAKNLLEAAEAEEAQEPEYDLVDEDKETRDENDVPKIVPAPFTDIDELKVLDVDLVQTKKEWMARLIEPLIIDEFYKKLAEEHDGKFPCLLCRELPDELKPITFVGKKKGQDTFESRAKLNRHEELVHTPWFDLMQYMITDDPEAFKCPSTDCSFRADTIEDVREHCVKDCEERELYEDMKRKHALAQGKKSKGTDARADLQLAKQNRQLRGHGLQIEDKVIQGIENIATTSTEEMLELAAKRQVQESDVRPHLHGLVTLNERLRMSIDEDGLVKDPYAEMPMEEISKSLLTPDIDADINARITRKR</sequence>
<gene>
    <name evidence="2" type="ORF">RSOL_543920</name>
</gene>
<evidence type="ECO:0000313" key="2">
    <source>
        <dbReference type="EMBL" id="EUC67770.1"/>
    </source>
</evidence>
<protein>
    <submittedName>
        <fullName evidence="2">Uncharacterized protein</fullName>
    </submittedName>
</protein>
<feature type="region of interest" description="Disordered" evidence="1">
    <location>
        <begin position="233"/>
        <end position="267"/>
    </location>
</feature>
<feature type="compositionally biased region" description="Basic and acidic residues" evidence="1">
    <location>
        <begin position="244"/>
        <end position="258"/>
    </location>
</feature>
<organism evidence="2 3">
    <name type="scientific">Rhizoctonia solani AG-3 Rhs1AP</name>
    <dbReference type="NCBI Taxonomy" id="1086054"/>
    <lineage>
        <taxon>Eukaryota</taxon>
        <taxon>Fungi</taxon>
        <taxon>Dikarya</taxon>
        <taxon>Basidiomycota</taxon>
        <taxon>Agaricomycotina</taxon>
        <taxon>Agaricomycetes</taxon>
        <taxon>Cantharellales</taxon>
        <taxon>Ceratobasidiaceae</taxon>
        <taxon>Rhizoctonia</taxon>
    </lineage>
</organism>
<feature type="region of interest" description="Disordered" evidence="1">
    <location>
        <begin position="369"/>
        <end position="397"/>
    </location>
</feature>
<evidence type="ECO:0000313" key="3">
    <source>
        <dbReference type="Proteomes" id="UP000030108"/>
    </source>
</evidence>
<accession>X8JV54</accession>
<proteinExistence type="predicted"/>
<feature type="compositionally biased region" description="Acidic residues" evidence="1">
    <location>
        <begin position="369"/>
        <end position="385"/>
    </location>
</feature>
<name>X8JV54_9AGAM</name>
<dbReference type="OrthoDB" id="3253465at2759"/>
<feature type="non-terminal residue" evidence="2">
    <location>
        <position position="667"/>
    </location>
</feature>